<sequence>MQRTQLDEVVAALKVAPLETVVMGASTVIALILFCLDSQWFGLALVTALVSALGLWCASPEILQLANKRAKARHRYPY</sequence>
<proteinExistence type="predicted"/>
<organism evidence="2 3">
    <name type="scientific">Pseudomonas alloputida</name>
    <dbReference type="NCBI Taxonomy" id="1940621"/>
    <lineage>
        <taxon>Bacteria</taxon>
        <taxon>Pseudomonadati</taxon>
        <taxon>Pseudomonadota</taxon>
        <taxon>Gammaproteobacteria</taxon>
        <taxon>Pseudomonadales</taxon>
        <taxon>Pseudomonadaceae</taxon>
        <taxon>Pseudomonas</taxon>
    </lineage>
</organism>
<protein>
    <submittedName>
        <fullName evidence="2">Uncharacterized protein</fullName>
    </submittedName>
</protein>
<reference evidence="2" key="1">
    <citation type="submission" date="2023-06" db="EMBL/GenBank/DDBJ databases">
        <title>MBL-encoding genomic islands in Pseudomonas spp. in Poland.</title>
        <authorList>
            <person name="Urbanowicz P."/>
            <person name="Izdebski R."/>
            <person name="Biedrzycka M."/>
            <person name="Gniadkowski M."/>
        </authorList>
    </citation>
    <scope>NUCLEOTIDE SEQUENCE</scope>
    <source>
        <strain evidence="2">NMI5768_13</strain>
    </source>
</reference>
<comment type="caution">
    <text evidence="2">The sequence shown here is derived from an EMBL/GenBank/DDBJ whole genome shotgun (WGS) entry which is preliminary data.</text>
</comment>
<evidence type="ECO:0000313" key="2">
    <source>
        <dbReference type="EMBL" id="MDM3951041.1"/>
    </source>
</evidence>
<name>A0AAW7HFZ1_9PSED</name>
<keyword evidence="1" id="KW-0472">Membrane</keyword>
<keyword evidence="1" id="KW-0812">Transmembrane</keyword>
<feature type="transmembrane region" description="Helical" evidence="1">
    <location>
        <begin position="12"/>
        <end position="34"/>
    </location>
</feature>
<dbReference type="AlphaFoldDB" id="A0AAW7HFZ1"/>
<evidence type="ECO:0000313" key="3">
    <source>
        <dbReference type="Proteomes" id="UP001165439"/>
    </source>
</evidence>
<gene>
    <name evidence="2" type="ORF">LU674_001575</name>
</gene>
<evidence type="ECO:0000256" key="1">
    <source>
        <dbReference type="SAM" id="Phobius"/>
    </source>
</evidence>
<feature type="transmembrane region" description="Helical" evidence="1">
    <location>
        <begin position="40"/>
        <end position="63"/>
    </location>
</feature>
<keyword evidence="1" id="KW-1133">Transmembrane helix</keyword>
<dbReference type="EMBL" id="JAJSRF020000001">
    <property type="protein sequence ID" value="MDM3951041.1"/>
    <property type="molecule type" value="Genomic_DNA"/>
</dbReference>
<dbReference type="Proteomes" id="UP001165439">
    <property type="component" value="Unassembled WGS sequence"/>
</dbReference>
<dbReference type="RefSeq" id="WP_139139735.1">
    <property type="nucleotide sequence ID" value="NZ_JAJSRF020000001.1"/>
</dbReference>
<accession>A0AAW7HFZ1</accession>